<gene>
    <name evidence="1" type="ORF">O6H91_13G058000</name>
</gene>
<comment type="caution">
    <text evidence="1">The sequence shown here is derived from an EMBL/GenBank/DDBJ whole genome shotgun (WGS) entry which is preliminary data.</text>
</comment>
<dbReference type="Proteomes" id="UP001162992">
    <property type="component" value="Chromosome 13"/>
</dbReference>
<proteinExistence type="predicted"/>
<organism evidence="1 2">
    <name type="scientific">Diphasiastrum complanatum</name>
    <name type="common">Issler's clubmoss</name>
    <name type="synonym">Lycopodium complanatum</name>
    <dbReference type="NCBI Taxonomy" id="34168"/>
    <lineage>
        <taxon>Eukaryota</taxon>
        <taxon>Viridiplantae</taxon>
        <taxon>Streptophyta</taxon>
        <taxon>Embryophyta</taxon>
        <taxon>Tracheophyta</taxon>
        <taxon>Lycopodiopsida</taxon>
        <taxon>Lycopodiales</taxon>
        <taxon>Lycopodiaceae</taxon>
        <taxon>Lycopodioideae</taxon>
        <taxon>Diphasiastrum</taxon>
    </lineage>
</organism>
<accession>A0ACC2BV38</accession>
<evidence type="ECO:0000313" key="2">
    <source>
        <dbReference type="Proteomes" id="UP001162992"/>
    </source>
</evidence>
<protein>
    <submittedName>
        <fullName evidence="1">Uncharacterized protein</fullName>
    </submittedName>
</protein>
<dbReference type="EMBL" id="CM055104">
    <property type="protein sequence ID" value="KAJ7533636.1"/>
    <property type="molecule type" value="Genomic_DNA"/>
</dbReference>
<sequence>MAVHSRVYVVWCSVVITPAPPFLPPPPTRPLVPPPIRHPSYHHWERVNRSLSKREENRASSNTIIVVASSMSRRDSSAQQGERGRGGGGGGGGGGVENGEQELVRMLDQAAEPSGEAYHENAYADLSPGSDHLVVMVNGIVGSASDWKFAADLFQQRLGGKVVVHCSASNSAASTFDGIDVMGRRLADEVQDVVQRKPNLKKISFVAHSLGGLVARYAIARLYLPSTKHKTYFSNSKLLDASAQGTLLGLKPMNFITVATPHLGSRGHKQLPFLLGLRCLEKLATLIAHWFVGTTGKHLFLTDAKNNQPPLLYQMATDCSEGLYLSALGSFKHHVAYANVVNDHMVGWRTSSLRRQTELPMLNHSPINPNYPHIVHMEEAPPLNDVTHSGSQFPTTDRRKSQYSSNDAIEEKLVSKLTRLPWKRVDVWFKGSNWFIAHSAIQVKDPVLHSHGADVIAHLIDNFEA</sequence>
<reference evidence="2" key="1">
    <citation type="journal article" date="2024" name="Proc. Natl. Acad. Sci. U.S.A.">
        <title>Extraordinary preservation of gene collinearity over three hundred million years revealed in homosporous lycophytes.</title>
        <authorList>
            <person name="Li C."/>
            <person name="Wickell D."/>
            <person name="Kuo L.Y."/>
            <person name="Chen X."/>
            <person name="Nie B."/>
            <person name="Liao X."/>
            <person name="Peng D."/>
            <person name="Ji J."/>
            <person name="Jenkins J."/>
            <person name="Williams M."/>
            <person name="Shu S."/>
            <person name="Plott C."/>
            <person name="Barry K."/>
            <person name="Rajasekar S."/>
            <person name="Grimwood J."/>
            <person name="Han X."/>
            <person name="Sun S."/>
            <person name="Hou Z."/>
            <person name="He W."/>
            <person name="Dai G."/>
            <person name="Sun C."/>
            <person name="Schmutz J."/>
            <person name="Leebens-Mack J.H."/>
            <person name="Li F.W."/>
            <person name="Wang L."/>
        </authorList>
    </citation>
    <scope>NUCLEOTIDE SEQUENCE [LARGE SCALE GENOMIC DNA]</scope>
    <source>
        <strain evidence="2">cv. PW_Plant_1</strain>
    </source>
</reference>
<name>A0ACC2BV38_DIPCM</name>
<keyword evidence="2" id="KW-1185">Reference proteome</keyword>
<evidence type="ECO:0000313" key="1">
    <source>
        <dbReference type="EMBL" id="KAJ7533636.1"/>
    </source>
</evidence>